<dbReference type="InterPro" id="IPR015943">
    <property type="entry name" value="WD40/YVTN_repeat-like_dom_sf"/>
</dbReference>
<dbReference type="SUPFAM" id="SSF50978">
    <property type="entry name" value="WD40 repeat-like"/>
    <property type="match status" value="1"/>
</dbReference>
<dbReference type="OrthoDB" id="346371at2759"/>
<dbReference type="PANTHER" id="PTHR45282">
    <property type="entry name" value="OS03G0858400 PROTEIN"/>
    <property type="match status" value="1"/>
</dbReference>
<dbReference type="Proteomes" id="UP000236333">
    <property type="component" value="Unassembled WGS sequence"/>
</dbReference>
<dbReference type="EMBL" id="PGGS01002488">
    <property type="protein sequence ID" value="PNG99608.1"/>
    <property type="molecule type" value="Genomic_DNA"/>
</dbReference>
<dbReference type="AlphaFoldDB" id="A0A2J7ZH67"/>
<evidence type="ECO:0000313" key="1">
    <source>
        <dbReference type="EMBL" id="PNG99608.1"/>
    </source>
</evidence>
<reference evidence="1 2" key="1">
    <citation type="journal article" date="2017" name="Mol. Biol. Evol.">
        <title>The 4-celled Tetrabaena socialis nuclear genome reveals the essential components for genetic control of cell number at the origin of multicellularity in the volvocine lineage.</title>
        <authorList>
            <person name="Featherston J."/>
            <person name="Arakaki Y."/>
            <person name="Hanschen E.R."/>
            <person name="Ferris P.J."/>
            <person name="Michod R.E."/>
            <person name="Olson B.J.S.C."/>
            <person name="Nozaki H."/>
            <person name="Durand P.M."/>
        </authorList>
    </citation>
    <scope>NUCLEOTIDE SEQUENCE [LARGE SCALE GENOMIC DNA]</scope>
    <source>
        <strain evidence="1 2">NIES-571</strain>
    </source>
</reference>
<proteinExistence type="predicted"/>
<keyword evidence="2" id="KW-1185">Reference proteome</keyword>
<name>A0A2J7ZH67_9CHLO</name>
<dbReference type="Gene3D" id="2.130.10.10">
    <property type="entry name" value="YVTN repeat-like/Quinoprotein amine dehydrogenase"/>
    <property type="match status" value="1"/>
</dbReference>
<gene>
    <name evidence="1" type="ORF">TSOC_014622</name>
</gene>
<organism evidence="1 2">
    <name type="scientific">Tetrabaena socialis</name>
    <dbReference type="NCBI Taxonomy" id="47790"/>
    <lineage>
        <taxon>Eukaryota</taxon>
        <taxon>Viridiplantae</taxon>
        <taxon>Chlorophyta</taxon>
        <taxon>core chlorophytes</taxon>
        <taxon>Chlorophyceae</taxon>
        <taxon>CS clade</taxon>
        <taxon>Chlamydomonadales</taxon>
        <taxon>Tetrabaenaceae</taxon>
        <taxon>Tetrabaena</taxon>
    </lineage>
</organism>
<dbReference type="InterPro" id="IPR036322">
    <property type="entry name" value="WD40_repeat_dom_sf"/>
</dbReference>
<sequence length="65" mass="7240">HSVQLISTRNGELLERVDAHDSTITHLAWCPLPRPMGPEAGGAAAFVFATSSRDRRVRVWRAPKF</sequence>
<protein>
    <submittedName>
        <fullName evidence="1">Uncharacterized protein</fullName>
    </submittedName>
</protein>
<comment type="caution">
    <text evidence="1">The sequence shown here is derived from an EMBL/GenBank/DDBJ whole genome shotgun (WGS) entry which is preliminary data.</text>
</comment>
<feature type="non-terminal residue" evidence="1">
    <location>
        <position position="1"/>
    </location>
</feature>
<accession>A0A2J7ZH67</accession>
<dbReference type="PANTHER" id="PTHR45282:SF2">
    <property type="entry name" value="OS03G0858400 PROTEIN"/>
    <property type="match status" value="1"/>
</dbReference>
<evidence type="ECO:0000313" key="2">
    <source>
        <dbReference type="Proteomes" id="UP000236333"/>
    </source>
</evidence>